<dbReference type="AlphaFoldDB" id="A0AAD7G6Q8"/>
<comment type="caution">
    <text evidence="2">The sequence shown here is derived from an EMBL/GenBank/DDBJ whole genome shotgun (WGS) entry which is preliminary data.</text>
</comment>
<accession>A0AAD7G6Q8</accession>
<dbReference type="Proteomes" id="UP001221757">
    <property type="component" value="Unassembled WGS sequence"/>
</dbReference>
<organism evidence="2 3">
    <name type="scientific">Mycena rosella</name>
    <name type="common">Pink bonnet</name>
    <name type="synonym">Agaricus rosellus</name>
    <dbReference type="NCBI Taxonomy" id="1033263"/>
    <lineage>
        <taxon>Eukaryota</taxon>
        <taxon>Fungi</taxon>
        <taxon>Dikarya</taxon>
        <taxon>Basidiomycota</taxon>
        <taxon>Agaricomycotina</taxon>
        <taxon>Agaricomycetes</taxon>
        <taxon>Agaricomycetidae</taxon>
        <taxon>Agaricales</taxon>
        <taxon>Marasmiineae</taxon>
        <taxon>Mycenaceae</taxon>
        <taxon>Mycena</taxon>
    </lineage>
</organism>
<evidence type="ECO:0000256" key="1">
    <source>
        <dbReference type="SAM" id="MobiDB-lite"/>
    </source>
</evidence>
<proteinExistence type="predicted"/>
<sequence>MGLKSSMSSYKALMGFTFHSHAKKRPATTNNKPSPNATSRKDLRHRPLRHSPSVNPLKESARYLSITEERGCGRDCTVCDSRVFLTTFAVAWSASRMGCAPPTSEQQRTHAAEDDDAHGDFFVASALRLEAQQTYFAVQKAQLASRRQKHAWLSTSFLQRP</sequence>
<reference evidence="2" key="1">
    <citation type="submission" date="2023-03" db="EMBL/GenBank/DDBJ databases">
        <title>Massive genome expansion in bonnet fungi (Mycena s.s.) driven by repeated elements and novel gene families across ecological guilds.</title>
        <authorList>
            <consortium name="Lawrence Berkeley National Laboratory"/>
            <person name="Harder C.B."/>
            <person name="Miyauchi S."/>
            <person name="Viragh M."/>
            <person name="Kuo A."/>
            <person name="Thoen E."/>
            <person name="Andreopoulos B."/>
            <person name="Lu D."/>
            <person name="Skrede I."/>
            <person name="Drula E."/>
            <person name="Henrissat B."/>
            <person name="Morin E."/>
            <person name="Kohler A."/>
            <person name="Barry K."/>
            <person name="LaButti K."/>
            <person name="Morin E."/>
            <person name="Salamov A."/>
            <person name="Lipzen A."/>
            <person name="Mereny Z."/>
            <person name="Hegedus B."/>
            <person name="Baldrian P."/>
            <person name="Stursova M."/>
            <person name="Weitz H."/>
            <person name="Taylor A."/>
            <person name="Grigoriev I.V."/>
            <person name="Nagy L.G."/>
            <person name="Martin F."/>
            <person name="Kauserud H."/>
        </authorList>
    </citation>
    <scope>NUCLEOTIDE SEQUENCE</scope>
    <source>
        <strain evidence="2">CBHHK067</strain>
    </source>
</reference>
<name>A0AAD7G6Q8_MYCRO</name>
<evidence type="ECO:0000313" key="3">
    <source>
        <dbReference type="Proteomes" id="UP001221757"/>
    </source>
</evidence>
<dbReference type="EMBL" id="JARKIE010000217">
    <property type="protein sequence ID" value="KAJ7664985.1"/>
    <property type="molecule type" value="Genomic_DNA"/>
</dbReference>
<protein>
    <submittedName>
        <fullName evidence="2">Uncharacterized protein</fullName>
    </submittedName>
</protein>
<feature type="compositionally biased region" description="Polar residues" evidence="1">
    <location>
        <begin position="27"/>
        <end position="38"/>
    </location>
</feature>
<feature type="region of interest" description="Disordered" evidence="1">
    <location>
        <begin position="21"/>
        <end position="56"/>
    </location>
</feature>
<keyword evidence="3" id="KW-1185">Reference proteome</keyword>
<evidence type="ECO:0000313" key="2">
    <source>
        <dbReference type="EMBL" id="KAJ7664985.1"/>
    </source>
</evidence>
<gene>
    <name evidence="2" type="ORF">B0H17DRAFT_1143463</name>
</gene>